<dbReference type="STRING" id="1486262.TM49_00370"/>
<gene>
    <name evidence="2" type="ORF">TM49_00370</name>
</gene>
<keyword evidence="2" id="KW-0378">Hydrolase</keyword>
<evidence type="ECO:0000313" key="2">
    <source>
        <dbReference type="EMBL" id="AJY44482.1"/>
    </source>
</evidence>
<feature type="domain" description="Endonuclease/exonuclease/phosphatase" evidence="1">
    <location>
        <begin position="4"/>
        <end position="279"/>
    </location>
</feature>
<dbReference type="RefSeq" id="WP_045679052.1">
    <property type="nucleotide sequence ID" value="NZ_CP010803.1"/>
</dbReference>
<dbReference type="Pfam" id="PF03372">
    <property type="entry name" value="Exo_endo_phos"/>
    <property type="match status" value="1"/>
</dbReference>
<dbReference type="InterPro" id="IPR005135">
    <property type="entry name" value="Endo/exonuclease/phosphatase"/>
</dbReference>
<dbReference type="PANTHER" id="PTHR14859:SF1">
    <property type="entry name" value="PGAP2-INTERACTING PROTEIN"/>
    <property type="match status" value="1"/>
</dbReference>
<dbReference type="KEGG" id="mey:TM49_00370"/>
<dbReference type="EMBL" id="CP010803">
    <property type="protein sequence ID" value="AJY44482.1"/>
    <property type="molecule type" value="Genomic_DNA"/>
</dbReference>
<proteinExistence type="predicted"/>
<reference evidence="2 3" key="1">
    <citation type="journal article" date="2015" name="Genome Announc.">
        <title>Complete genome sequence of Martelella endophytica YC6887, which has antifungal activity associated with a halophyte.</title>
        <authorList>
            <person name="Khan A."/>
            <person name="Khan H."/>
            <person name="Chung E.J."/>
            <person name="Hossain M.T."/>
            <person name="Chung Y.R."/>
        </authorList>
    </citation>
    <scope>NUCLEOTIDE SEQUENCE [LARGE SCALE GENOMIC DNA]</scope>
    <source>
        <strain evidence="2">YC6887</strain>
    </source>
</reference>
<sequence>MKIVSYNIQFGTGLDGRYDLERIAASLEGADVIALQEVTRGFPKNGERDMVAEIGTLFPDYFAAYGPGADLHLDFTREGGRIVERRLQFGNMVLSRTPLLSVRHLLLPRTRTAEKLNYQRSMLETVIATPLGPLRVCSVHLDHMSADERIAQIAYLKARLIGFPLEGPGMTGGAEFGMTDPPAPEGFIILGDFNMTPESPEYLEMAGSRELGGGRYLRNAVPVDALDRLGKRHDGLISWTHPDFAEGTGEYLDYAFVNAGLAQHLKDGWIDLEAKGSDHFPLWVELQPDG</sequence>
<keyword evidence="2" id="KW-0540">Nuclease</keyword>
<protein>
    <submittedName>
        <fullName evidence="2">Endonuclease</fullName>
    </submittedName>
</protein>
<dbReference type="PANTHER" id="PTHR14859">
    <property type="entry name" value="CALCOFLUOR WHITE HYPERSENSITIVE PROTEIN PRECURSOR"/>
    <property type="match status" value="1"/>
</dbReference>
<dbReference type="PATRIC" id="fig|1486262.3.peg.79"/>
<keyword evidence="2" id="KW-0255">Endonuclease</keyword>
<name>A0A0D5LL36_MAREN</name>
<keyword evidence="3" id="KW-1185">Reference proteome</keyword>
<evidence type="ECO:0000259" key="1">
    <source>
        <dbReference type="Pfam" id="PF03372"/>
    </source>
</evidence>
<dbReference type="GO" id="GO:0006506">
    <property type="term" value="P:GPI anchor biosynthetic process"/>
    <property type="evidence" value="ECO:0007669"/>
    <property type="project" value="TreeGrafter"/>
</dbReference>
<dbReference type="GO" id="GO:0004519">
    <property type="term" value="F:endonuclease activity"/>
    <property type="evidence" value="ECO:0007669"/>
    <property type="project" value="UniProtKB-KW"/>
</dbReference>
<dbReference type="Gene3D" id="3.60.10.10">
    <property type="entry name" value="Endonuclease/exonuclease/phosphatase"/>
    <property type="match status" value="1"/>
</dbReference>
<dbReference type="HOGENOM" id="CLU_089641_0_0_5"/>
<organism evidence="2 3">
    <name type="scientific">Martelella endophytica</name>
    <dbReference type="NCBI Taxonomy" id="1486262"/>
    <lineage>
        <taxon>Bacteria</taxon>
        <taxon>Pseudomonadati</taxon>
        <taxon>Pseudomonadota</taxon>
        <taxon>Alphaproteobacteria</taxon>
        <taxon>Hyphomicrobiales</taxon>
        <taxon>Aurantimonadaceae</taxon>
        <taxon>Martelella</taxon>
    </lineage>
</organism>
<dbReference type="InterPro" id="IPR051916">
    <property type="entry name" value="GPI-anchor_lipid_remodeler"/>
</dbReference>
<dbReference type="InterPro" id="IPR036691">
    <property type="entry name" value="Endo/exonu/phosph_ase_sf"/>
</dbReference>
<accession>A0A0D5LL36</accession>
<evidence type="ECO:0000313" key="3">
    <source>
        <dbReference type="Proteomes" id="UP000032611"/>
    </source>
</evidence>
<dbReference type="GO" id="GO:0016020">
    <property type="term" value="C:membrane"/>
    <property type="evidence" value="ECO:0007669"/>
    <property type="project" value="GOC"/>
</dbReference>
<dbReference type="AlphaFoldDB" id="A0A0D5LL36"/>
<dbReference type="Proteomes" id="UP000032611">
    <property type="component" value="Chromosome"/>
</dbReference>
<dbReference type="OrthoDB" id="155529at2"/>
<dbReference type="SUPFAM" id="SSF56219">
    <property type="entry name" value="DNase I-like"/>
    <property type="match status" value="1"/>
</dbReference>